<dbReference type="EMBL" id="GBXM01055549">
    <property type="protein sequence ID" value="JAH53028.1"/>
    <property type="molecule type" value="Transcribed_RNA"/>
</dbReference>
<accession>A0A0E9TJW2</accession>
<reference evidence="1" key="2">
    <citation type="journal article" date="2015" name="Fish Shellfish Immunol.">
        <title>Early steps in the European eel (Anguilla anguilla)-Vibrio vulnificus interaction in the gills: Role of the RtxA13 toxin.</title>
        <authorList>
            <person name="Callol A."/>
            <person name="Pajuelo D."/>
            <person name="Ebbesson L."/>
            <person name="Teles M."/>
            <person name="MacKenzie S."/>
            <person name="Amaro C."/>
        </authorList>
    </citation>
    <scope>NUCLEOTIDE SEQUENCE</scope>
</reference>
<name>A0A0E9TJW2_ANGAN</name>
<evidence type="ECO:0000313" key="1">
    <source>
        <dbReference type="EMBL" id="JAH53028.1"/>
    </source>
</evidence>
<reference evidence="1" key="1">
    <citation type="submission" date="2014-11" db="EMBL/GenBank/DDBJ databases">
        <authorList>
            <person name="Amaro Gonzalez C."/>
        </authorList>
    </citation>
    <scope>NUCLEOTIDE SEQUENCE</scope>
</reference>
<proteinExistence type="predicted"/>
<organism evidence="1">
    <name type="scientific">Anguilla anguilla</name>
    <name type="common">European freshwater eel</name>
    <name type="synonym">Muraena anguilla</name>
    <dbReference type="NCBI Taxonomy" id="7936"/>
    <lineage>
        <taxon>Eukaryota</taxon>
        <taxon>Metazoa</taxon>
        <taxon>Chordata</taxon>
        <taxon>Craniata</taxon>
        <taxon>Vertebrata</taxon>
        <taxon>Euteleostomi</taxon>
        <taxon>Actinopterygii</taxon>
        <taxon>Neopterygii</taxon>
        <taxon>Teleostei</taxon>
        <taxon>Anguilliformes</taxon>
        <taxon>Anguillidae</taxon>
        <taxon>Anguilla</taxon>
    </lineage>
</organism>
<protein>
    <submittedName>
        <fullName evidence="1">Uncharacterized protein</fullName>
    </submittedName>
</protein>
<dbReference type="AlphaFoldDB" id="A0A0E9TJW2"/>
<sequence>MGTTVPAFSWPCLWATRSTTLTERPSPS</sequence>